<dbReference type="SUPFAM" id="SSF103473">
    <property type="entry name" value="MFS general substrate transporter"/>
    <property type="match status" value="1"/>
</dbReference>
<dbReference type="PROSITE" id="PS50850">
    <property type="entry name" value="MFS"/>
    <property type="match status" value="1"/>
</dbReference>
<keyword evidence="9" id="KW-1185">Reference proteome</keyword>
<reference evidence="8 9" key="1">
    <citation type="submission" date="2024-06" db="EMBL/GenBank/DDBJ databases">
        <title>The Natural Products Discovery Center: Release of the First 8490 Sequenced Strains for Exploring Actinobacteria Biosynthetic Diversity.</title>
        <authorList>
            <person name="Kalkreuter E."/>
            <person name="Kautsar S.A."/>
            <person name="Yang D."/>
            <person name="Bader C.D."/>
            <person name="Teijaro C.N."/>
            <person name="Fluegel L."/>
            <person name="Davis C.M."/>
            <person name="Simpson J.R."/>
            <person name="Lauterbach L."/>
            <person name="Steele A.D."/>
            <person name="Gui C."/>
            <person name="Meng S."/>
            <person name="Li G."/>
            <person name="Viehrig K."/>
            <person name="Ye F."/>
            <person name="Su P."/>
            <person name="Kiefer A.F."/>
            <person name="Nichols A."/>
            <person name="Cepeda A.J."/>
            <person name="Yan W."/>
            <person name="Fan B."/>
            <person name="Jiang Y."/>
            <person name="Adhikari A."/>
            <person name="Zheng C.-J."/>
            <person name="Schuster L."/>
            <person name="Cowan T.M."/>
            <person name="Smanski M.J."/>
            <person name="Chevrette M.G."/>
            <person name="De Carvalho L.P.S."/>
            <person name="Shen B."/>
        </authorList>
    </citation>
    <scope>NUCLEOTIDE SEQUENCE [LARGE SCALE GENOMIC DNA]</scope>
    <source>
        <strain evidence="8 9">NPDC000155</strain>
    </source>
</reference>
<keyword evidence="4 6" id="KW-1133">Transmembrane helix</keyword>
<dbReference type="EMBL" id="JBEPFB010000004">
    <property type="protein sequence ID" value="MER7373246.1"/>
    <property type="molecule type" value="Genomic_DNA"/>
</dbReference>
<feature type="transmembrane region" description="Helical" evidence="6">
    <location>
        <begin position="175"/>
        <end position="193"/>
    </location>
</feature>
<comment type="subcellular location">
    <subcellularLocation>
        <location evidence="1">Cell membrane</location>
        <topology evidence="1">Multi-pass membrane protein</topology>
    </subcellularLocation>
</comment>
<dbReference type="Pfam" id="PF07690">
    <property type="entry name" value="MFS_1"/>
    <property type="match status" value="1"/>
</dbReference>
<accession>A0ABV1XNS4</accession>
<evidence type="ECO:0000256" key="5">
    <source>
        <dbReference type="ARBA" id="ARBA00023136"/>
    </source>
</evidence>
<dbReference type="PANTHER" id="PTHR23513:SF17">
    <property type="entry name" value="MEMBRANE PROTEIN"/>
    <property type="match status" value="1"/>
</dbReference>
<feature type="transmembrane region" description="Helical" evidence="6">
    <location>
        <begin position="81"/>
        <end position="101"/>
    </location>
</feature>
<keyword evidence="3 6" id="KW-0812">Transmembrane</keyword>
<dbReference type="InterPro" id="IPR036259">
    <property type="entry name" value="MFS_trans_sf"/>
</dbReference>
<feature type="transmembrane region" description="Helical" evidence="6">
    <location>
        <begin position="294"/>
        <end position="312"/>
    </location>
</feature>
<feature type="transmembrane region" description="Helical" evidence="6">
    <location>
        <begin position="150"/>
        <end position="169"/>
    </location>
</feature>
<sequence length="411" mass="41333">MAPADVVERPAHRDPNVLRWLAAYTASMMGDSVYYIALSWAAVQAGSPSQAGVVMAVSALPRALLMLVGGVIADRLGPRRVVIGSDAVRCAAVLAVAALLFVTTPGLWPLALLALVFGTVDAVFMPAVGALPARVTSRGQLARVQGMRGLGIRFASVLGGPLGGLAVAVGGASAAFTLSGLLIAVSVPLLVFVRVRELPADDRPTARAGTAWSDLTAGLGYIRRHRVLAPLMLAIALGDLGFVGPLNVGLTLLADERGWGAAGMGSVLAGFGVGAGAASLLLTVRGRLPHAGQVAAYAILAGSVAIGALAFVPSVVAAVAVALLIGLLAGLSGAMCGALLQTQADPAYLGRVTAVSSLVSLGFAPLSMPLSAAAIGIWGTGPVFVASATVCGLGGVVVLWVRDLRRAELPE</sequence>
<feature type="transmembrane region" description="Helical" evidence="6">
    <location>
        <begin position="383"/>
        <end position="401"/>
    </location>
</feature>
<dbReference type="Gene3D" id="1.20.1250.20">
    <property type="entry name" value="MFS general substrate transporter like domains"/>
    <property type="match status" value="1"/>
</dbReference>
<feature type="transmembrane region" description="Helical" evidence="6">
    <location>
        <begin position="49"/>
        <end position="69"/>
    </location>
</feature>
<evidence type="ECO:0000256" key="2">
    <source>
        <dbReference type="ARBA" id="ARBA00022475"/>
    </source>
</evidence>
<feature type="transmembrane region" description="Helical" evidence="6">
    <location>
        <begin position="21"/>
        <end position="43"/>
    </location>
</feature>
<feature type="transmembrane region" description="Helical" evidence="6">
    <location>
        <begin position="318"/>
        <end position="340"/>
    </location>
</feature>
<dbReference type="Proteomes" id="UP001486207">
    <property type="component" value="Unassembled WGS sequence"/>
</dbReference>
<evidence type="ECO:0000256" key="3">
    <source>
        <dbReference type="ARBA" id="ARBA00022692"/>
    </source>
</evidence>
<gene>
    <name evidence="8" type="ORF">ABT384_11345</name>
</gene>
<evidence type="ECO:0000256" key="4">
    <source>
        <dbReference type="ARBA" id="ARBA00022989"/>
    </source>
</evidence>
<dbReference type="CDD" id="cd06173">
    <property type="entry name" value="MFS_MefA_like"/>
    <property type="match status" value="1"/>
</dbReference>
<keyword evidence="2" id="KW-1003">Cell membrane</keyword>
<feature type="transmembrane region" description="Helical" evidence="6">
    <location>
        <begin position="107"/>
        <end position="129"/>
    </location>
</feature>
<feature type="transmembrane region" description="Helical" evidence="6">
    <location>
        <begin position="352"/>
        <end position="377"/>
    </location>
</feature>
<dbReference type="InterPro" id="IPR011701">
    <property type="entry name" value="MFS"/>
</dbReference>
<evidence type="ECO:0000256" key="6">
    <source>
        <dbReference type="SAM" id="Phobius"/>
    </source>
</evidence>
<organism evidence="8 9">
    <name type="scientific">Streptomyces lanatus</name>
    <dbReference type="NCBI Taxonomy" id="66900"/>
    <lineage>
        <taxon>Bacteria</taxon>
        <taxon>Bacillati</taxon>
        <taxon>Actinomycetota</taxon>
        <taxon>Actinomycetes</taxon>
        <taxon>Kitasatosporales</taxon>
        <taxon>Streptomycetaceae</taxon>
        <taxon>Streptomyces</taxon>
    </lineage>
</organism>
<evidence type="ECO:0000256" key="1">
    <source>
        <dbReference type="ARBA" id="ARBA00004651"/>
    </source>
</evidence>
<feature type="transmembrane region" description="Helical" evidence="6">
    <location>
        <begin position="259"/>
        <end position="282"/>
    </location>
</feature>
<evidence type="ECO:0000313" key="8">
    <source>
        <dbReference type="EMBL" id="MER7373246.1"/>
    </source>
</evidence>
<dbReference type="InterPro" id="IPR020846">
    <property type="entry name" value="MFS_dom"/>
</dbReference>
<feature type="domain" description="Major facilitator superfamily (MFS) profile" evidence="7">
    <location>
        <begin position="16"/>
        <end position="406"/>
    </location>
</feature>
<protein>
    <submittedName>
        <fullName evidence="8">MFS transporter</fullName>
    </submittedName>
</protein>
<evidence type="ECO:0000313" key="9">
    <source>
        <dbReference type="Proteomes" id="UP001486207"/>
    </source>
</evidence>
<dbReference type="PANTHER" id="PTHR23513">
    <property type="entry name" value="INTEGRAL MEMBRANE EFFLUX PROTEIN-RELATED"/>
    <property type="match status" value="1"/>
</dbReference>
<feature type="transmembrane region" description="Helical" evidence="6">
    <location>
        <begin position="231"/>
        <end position="253"/>
    </location>
</feature>
<name>A0ABV1XNS4_9ACTN</name>
<evidence type="ECO:0000259" key="7">
    <source>
        <dbReference type="PROSITE" id="PS50850"/>
    </source>
</evidence>
<comment type="caution">
    <text evidence="8">The sequence shown here is derived from an EMBL/GenBank/DDBJ whole genome shotgun (WGS) entry which is preliminary data.</text>
</comment>
<proteinExistence type="predicted"/>
<keyword evidence="5 6" id="KW-0472">Membrane</keyword>